<evidence type="ECO:0000259" key="2">
    <source>
        <dbReference type="Pfam" id="PF03372"/>
    </source>
</evidence>
<dbReference type="GO" id="GO:0003824">
    <property type="term" value="F:catalytic activity"/>
    <property type="evidence" value="ECO:0007669"/>
    <property type="project" value="InterPro"/>
</dbReference>
<dbReference type="InterPro" id="IPR000477">
    <property type="entry name" value="RT_dom"/>
</dbReference>
<keyword evidence="4" id="KW-1185">Reference proteome</keyword>
<feature type="domain" description="Reverse transcriptase" evidence="1">
    <location>
        <begin position="413"/>
        <end position="496"/>
    </location>
</feature>
<dbReference type="Proteomes" id="UP001280121">
    <property type="component" value="Unassembled WGS sequence"/>
</dbReference>
<dbReference type="Pfam" id="PF00078">
    <property type="entry name" value="RVT_1"/>
    <property type="match status" value="1"/>
</dbReference>
<feature type="domain" description="Endonuclease/exonuclease/phosphatase" evidence="2">
    <location>
        <begin position="1"/>
        <end position="158"/>
    </location>
</feature>
<evidence type="ECO:0000313" key="3">
    <source>
        <dbReference type="EMBL" id="KAK2639456.1"/>
    </source>
</evidence>
<dbReference type="AlphaFoldDB" id="A0AAD9TPE4"/>
<name>A0AAD9TPE4_9ROSI</name>
<dbReference type="Gene3D" id="3.60.10.10">
    <property type="entry name" value="Endonuclease/exonuclease/phosphatase"/>
    <property type="match status" value="1"/>
</dbReference>
<proteinExistence type="predicted"/>
<dbReference type="Pfam" id="PF03372">
    <property type="entry name" value="Exo_endo_phos"/>
    <property type="match status" value="1"/>
</dbReference>
<organism evidence="3 4">
    <name type="scientific">Dipteronia dyeriana</name>
    <dbReference type="NCBI Taxonomy" id="168575"/>
    <lineage>
        <taxon>Eukaryota</taxon>
        <taxon>Viridiplantae</taxon>
        <taxon>Streptophyta</taxon>
        <taxon>Embryophyta</taxon>
        <taxon>Tracheophyta</taxon>
        <taxon>Spermatophyta</taxon>
        <taxon>Magnoliopsida</taxon>
        <taxon>eudicotyledons</taxon>
        <taxon>Gunneridae</taxon>
        <taxon>Pentapetalae</taxon>
        <taxon>rosids</taxon>
        <taxon>malvids</taxon>
        <taxon>Sapindales</taxon>
        <taxon>Sapindaceae</taxon>
        <taxon>Hippocastanoideae</taxon>
        <taxon>Acereae</taxon>
        <taxon>Dipteronia</taxon>
    </lineage>
</organism>
<dbReference type="PANTHER" id="PTHR35218:SF7">
    <property type="entry name" value="ENDONUCLEASE_EXONUCLEASE_PHOSPHATASE"/>
    <property type="match status" value="1"/>
</dbReference>
<reference evidence="3" key="1">
    <citation type="journal article" date="2023" name="Plant J.">
        <title>Genome sequences and population genomics provide insights into the demographic history, inbreeding, and mutation load of two 'living fossil' tree species of Dipteronia.</title>
        <authorList>
            <person name="Feng Y."/>
            <person name="Comes H.P."/>
            <person name="Chen J."/>
            <person name="Zhu S."/>
            <person name="Lu R."/>
            <person name="Zhang X."/>
            <person name="Li P."/>
            <person name="Qiu J."/>
            <person name="Olsen K.M."/>
            <person name="Qiu Y."/>
        </authorList>
    </citation>
    <scope>NUCLEOTIDE SEQUENCE</scope>
    <source>
        <strain evidence="3">KIB01</strain>
    </source>
</reference>
<dbReference type="SUPFAM" id="SSF56219">
    <property type="entry name" value="DNase I-like"/>
    <property type="match status" value="1"/>
</dbReference>
<evidence type="ECO:0000259" key="1">
    <source>
        <dbReference type="Pfam" id="PF00078"/>
    </source>
</evidence>
<dbReference type="EMBL" id="JANJYI010000008">
    <property type="protein sequence ID" value="KAK2639456.1"/>
    <property type="molecule type" value="Genomic_DNA"/>
</dbReference>
<evidence type="ECO:0008006" key="5">
    <source>
        <dbReference type="Google" id="ProtNLM"/>
    </source>
</evidence>
<evidence type="ECO:0000313" key="4">
    <source>
        <dbReference type="Proteomes" id="UP001280121"/>
    </source>
</evidence>
<sequence length="653" mass="74475">MTWNIRGLGKVDKRKFVWRVINKHRPAICFLQESKLNVFDSKVFKSLGGQWLNRVIGKDSIGSVGGLIMLWNDDLLEVKACIKNNSCIILAGVLLKQGKDIVFYNVYAPNVEREREELYDFILGAQTYFLMPWCIRGDFNTVLRAEERKGGSSVSGHSVVLIGEPRVDLGDKLINQAKVGWMSCKASGSAGFFLSKRVISTKKHIHKFLSSKEIDSFSLKEYESCLDLAEKRVVLEGCTVALGIIRLDILSVLWKGIWKEEQLLRQKSRMRWLKDEDRNFMFFHCIANNRMQSNHIDNVMIGGIKILDPCGVKLGIRNHFSKLFRNVLWQMPNISGLYPKKLGSLWKFLLLKKRCGQRMQSNHIDNVMIGGIKILDPCGVKLGIRNHFSKLFKNVLWQMLNISGLYLKKLESLWKFLLMKKRCGQRSPTSQFGVERGLWQGDPLSPFLFNIVTEGLSCLIDKAAGLGLVGGATFDNDIIQITHLQYADDTMLFLKPKRPVFDWEKKQWTVFFCCLERISIRNVIPDILAWVNNTNGKFSVASFRKCIEEVSMSAEVDYSDVWQGGIGDSRLDEILAVHREATICSQSSFLRNTEMEIVSDSSKIVSWVYSDGPKIWSFLTSSMRFGMPCLFYVVPGYASIPDQAILWPLCYEG</sequence>
<dbReference type="InterPro" id="IPR005135">
    <property type="entry name" value="Endo/exonuclease/phosphatase"/>
</dbReference>
<dbReference type="PANTHER" id="PTHR35218">
    <property type="entry name" value="RNASE H DOMAIN-CONTAINING PROTEIN"/>
    <property type="match status" value="1"/>
</dbReference>
<accession>A0AAD9TPE4</accession>
<protein>
    <recommendedName>
        <fullName evidence="5">Reverse transcriptase domain-containing protein</fullName>
    </recommendedName>
</protein>
<comment type="caution">
    <text evidence="3">The sequence shown here is derived from an EMBL/GenBank/DDBJ whole genome shotgun (WGS) entry which is preliminary data.</text>
</comment>
<gene>
    <name evidence="3" type="ORF">Ddye_027251</name>
</gene>
<dbReference type="InterPro" id="IPR036691">
    <property type="entry name" value="Endo/exonu/phosph_ase_sf"/>
</dbReference>